<dbReference type="PANTHER" id="PTHR43539">
    <property type="entry name" value="FLAVIN-BINDING MONOOXYGENASE-LIKE PROTEIN (AFU_ORTHOLOGUE AFUA_4G09220)"/>
    <property type="match status" value="1"/>
</dbReference>
<keyword evidence="1" id="KW-0560">Oxidoreductase</keyword>
<sequence>MSNSGYIKTDKGNFTANNVIISVGLFNNKKIPLVSKKIPKSINQIHSMEYKNSSQLNDGNVLVVGAGRSGTQIAYEIKKNTNKKVWLSLGTLNLIPTIYKQINGVYWLNMLSGYDHYNNPIVYSLEDTYNSNIVDKMVQNLGGCVSNGVELIGRFKGYSNNSFEFEENLIKTIESANEYLSKFEKEIDKYIEKENLKMSKDQINFNLPVLNMSSLKEEKILEINTSNIKTIIWCTGFKPDYSWINLDVFNDDGYPISSNGKTSVNGLYFSALSLDPNFSNSSGFGVGLFGVDEDARRIVSDIIV</sequence>
<keyword evidence="3" id="KW-1185">Reference proteome</keyword>
<evidence type="ECO:0000313" key="2">
    <source>
        <dbReference type="EMBL" id="BEP30275.1"/>
    </source>
</evidence>
<dbReference type="KEGG" id="hprf:HLPR_26060"/>
<evidence type="ECO:0000256" key="1">
    <source>
        <dbReference type="ARBA" id="ARBA00023002"/>
    </source>
</evidence>
<dbReference type="GO" id="GO:0050660">
    <property type="term" value="F:flavin adenine dinucleotide binding"/>
    <property type="evidence" value="ECO:0007669"/>
    <property type="project" value="TreeGrafter"/>
</dbReference>
<evidence type="ECO:0000313" key="3">
    <source>
        <dbReference type="Proteomes" id="UP001321786"/>
    </source>
</evidence>
<proteinExistence type="predicted"/>
<evidence type="ECO:0008006" key="4">
    <source>
        <dbReference type="Google" id="ProtNLM"/>
    </source>
</evidence>
<dbReference type="SUPFAM" id="SSF51905">
    <property type="entry name" value="FAD/NAD(P)-binding domain"/>
    <property type="match status" value="1"/>
</dbReference>
<protein>
    <recommendedName>
        <fullName evidence="4">Flavin-containing monooxygenase</fullName>
    </recommendedName>
</protein>
<dbReference type="RefSeq" id="WP_338535871.1">
    <property type="nucleotide sequence ID" value="NZ_AP028654.1"/>
</dbReference>
<reference evidence="2 3" key="1">
    <citation type="submission" date="2023-08" db="EMBL/GenBank/DDBJ databases">
        <title>Helicovermis profunda gen. nov., sp. nov., a novel mesophilic, fermentative bacterium within the Bacillota from a deep-sea hydrothermal vent chimney.</title>
        <authorList>
            <person name="Miyazaki U."/>
            <person name="Mizutani D."/>
            <person name="Hashimoto Y."/>
            <person name="Tame A."/>
            <person name="Sawayama S."/>
            <person name="Miyazaki J."/>
            <person name="Takai K."/>
            <person name="Nakagawa S."/>
        </authorList>
    </citation>
    <scope>NUCLEOTIDE SEQUENCE [LARGE SCALE GENOMIC DNA]</scope>
    <source>
        <strain evidence="2 3">S502</strain>
    </source>
</reference>
<dbReference type="GO" id="GO:0004497">
    <property type="term" value="F:monooxygenase activity"/>
    <property type="evidence" value="ECO:0007669"/>
    <property type="project" value="TreeGrafter"/>
</dbReference>
<dbReference type="Gene3D" id="3.50.50.60">
    <property type="entry name" value="FAD/NAD(P)-binding domain"/>
    <property type="match status" value="2"/>
</dbReference>
<name>A0AAU9EYV2_9FIRM</name>
<gene>
    <name evidence="2" type="ORF">HLPR_26060</name>
</gene>
<dbReference type="SUPFAM" id="SSF51735">
    <property type="entry name" value="NAD(P)-binding Rossmann-fold domains"/>
    <property type="match status" value="1"/>
</dbReference>
<dbReference type="InterPro" id="IPR036188">
    <property type="entry name" value="FAD/NAD-bd_sf"/>
</dbReference>
<dbReference type="PANTHER" id="PTHR43539:SF78">
    <property type="entry name" value="FLAVIN-CONTAINING MONOOXYGENASE"/>
    <property type="match status" value="1"/>
</dbReference>
<dbReference type="Pfam" id="PF13738">
    <property type="entry name" value="Pyr_redox_3"/>
    <property type="match status" value="1"/>
</dbReference>
<dbReference type="InterPro" id="IPR050982">
    <property type="entry name" value="Auxin_biosynth/cation_transpt"/>
</dbReference>
<dbReference type="EMBL" id="AP028654">
    <property type="protein sequence ID" value="BEP30275.1"/>
    <property type="molecule type" value="Genomic_DNA"/>
</dbReference>
<dbReference type="InterPro" id="IPR036291">
    <property type="entry name" value="NAD(P)-bd_dom_sf"/>
</dbReference>
<dbReference type="AlphaFoldDB" id="A0AAU9EYV2"/>
<accession>A0AAU9EYV2</accession>
<dbReference type="Proteomes" id="UP001321786">
    <property type="component" value="Chromosome"/>
</dbReference>
<organism evidence="2 3">
    <name type="scientific">Helicovermis profundi</name>
    <dbReference type="NCBI Taxonomy" id="3065157"/>
    <lineage>
        <taxon>Bacteria</taxon>
        <taxon>Bacillati</taxon>
        <taxon>Bacillota</taxon>
        <taxon>Clostridia</taxon>
        <taxon>Helicovermis</taxon>
    </lineage>
</organism>